<feature type="region of interest" description="Disordered" evidence="1">
    <location>
        <begin position="1"/>
        <end position="97"/>
    </location>
</feature>
<dbReference type="InterPro" id="IPR000999">
    <property type="entry name" value="RNase_III_dom"/>
</dbReference>
<reference evidence="3" key="1">
    <citation type="submission" date="2021-07" db="EMBL/GenBank/DDBJ databases">
        <authorList>
            <person name="Durling M."/>
        </authorList>
    </citation>
    <scope>NUCLEOTIDE SEQUENCE</scope>
</reference>
<dbReference type="Gene3D" id="1.10.1520.10">
    <property type="entry name" value="Ribonuclease III domain"/>
    <property type="match status" value="1"/>
</dbReference>
<dbReference type="EMBL" id="CAJVRM010000569">
    <property type="protein sequence ID" value="CAG8982093.1"/>
    <property type="molecule type" value="Genomic_DNA"/>
</dbReference>
<evidence type="ECO:0000313" key="3">
    <source>
        <dbReference type="EMBL" id="CAG8982093.1"/>
    </source>
</evidence>
<proteinExistence type="predicted"/>
<organism evidence="3 4">
    <name type="scientific">Hymenoscyphus albidus</name>
    <dbReference type="NCBI Taxonomy" id="595503"/>
    <lineage>
        <taxon>Eukaryota</taxon>
        <taxon>Fungi</taxon>
        <taxon>Dikarya</taxon>
        <taxon>Ascomycota</taxon>
        <taxon>Pezizomycotina</taxon>
        <taxon>Leotiomycetes</taxon>
        <taxon>Helotiales</taxon>
        <taxon>Helotiaceae</taxon>
        <taxon>Hymenoscyphus</taxon>
    </lineage>
</organism>
<dbReference type="GO" id="GO:0004525">
    <property type="term" value="F:ribonuclease III activity"/>
    <property type="evidence" value="ECO:0007669"/>
    <property type="project" value="InterPro"/>
</dbReference>
<accession>A0A9N9Q151</accession>
<evidence type="ECO:0000256" key="1">
    <source>
        <dbReference type="SAM" id="MobiDB-lite"/>
    </source>
</evidence>
<dbReference type="PROSITE" id="PS50142">
    <property type="entry name" value="RNASE_3_2"/>
    <property type="match status" value="1"/>
</dbReference>
<dbReference type="SUPFAM" id="SSF69065">
    <property type="entry name" value="RNase III domain-like"/>
    <property type="match status" value="1"/>
</dbReference>
<feature type="domain" description="RNase III" evidence="2">
    <location>
        <begin position="114"/>
        <end position="278"/>
    </location>
</feature>
<dbReference type="AlphaFoldDB" id="A0A9N9Q151"/>
<dbReference type="GO" id="GO:0006396">
    <property type="term" value="P:RNA processing"/>
    <property type="evidence" value="ECO:0007669"/>
    <property type="project" value="InterPro"/>
</dbReference>
<feature type="compositionally biased region" description="Basic and acidic residues" evidence="1">
    <location>
        <begin position="35"/>
        <end position="52"/>
    </location>
</feature>
<comment type="caution">
    <text evidence="3">The sequence shown here is derived from an EMBL/GenBank/DDBJ whole genome shotgun (WGS) entry which is preliminary data.</text>
</comment>
<protein>
    <recommendedName>
        <fullName evidence="2">RNase III domain-containing protein</fullName>
    </recommendedName>
</protein>
<evidence type="ECO:0000313" key="4">
    <source>
        <dbReference type="Proteomes" id="UP000701801"/>
    </source>
</evidence>
<dbReference type="OrthoDB" id="67027at2759"/>
<sequence length="288" mass="31912">MPADQPFDTATLSPLTSSPSNSNPPSDTNPNEDSDSLHHQEPNSKWEKRYPDHSYFQSPSPTLSTSTLTNYPNHPLEPNGSSSSTSAGHRLPLHLTSPNPRGVITRIRTSHNWLTRIQQITHYTFRNSDLLEEALESTGSLVTTVGTTHRHIPSGNRDLASVGHAVMKLLLTESCYTLRVSGSSAHTRSKRVKRVMGIDTSNKVIKEVLGRENLALIGTQTKIEYCIRPMKGIEGSLRKNPVVHTVRLWKDDVRREERSWTIARGVEAVVGAVYFDGGLESVKGVMEV</sequence>
<dbReference type="Proteomes" id="UP000701801">
    <property type="component" value="Unassembled WGS sequence"/>
</dbReference>
<feature type="compositionally biased region" description="Low complexity" evidence="1">
    <location>
        <begin position="8"/>
        <end position="31"/>
    </location>
</feature>
<keyword evidence="4" id="KW-1185">Reference proteome</keyword>
<evidence type="ECO:0000259" key="2">
    <source>
        <dbReference type="PROSITE" id="PS50142"/>
    </source>
</evidence>
<dbReference type="InterPro" id="IPR036389">
    <property type="entry name" value="RNase_III_sf"/>
</dbReference>
<feature type="compositionally biased region" description="Low complexity" evidence="1">
    <location>
        <begin position="58"/>
        <end position="69"/>
    </location>
</feature>
<gene>
    <name evidence="3" type="ORF">HYALB_00013974</name>
</gene>
<name>A0A9N9Q151_9HELO</name>